<evidence type="ECO:0000313" key="1">
    <source>
        <dbReference type="EMBL" id="AWL92913.1"/>
    </source>
</evidence>
<reference evidence="1 2" key="1">
    <citation type="journal article" date="2014" name="Int. J. Syst. Evol. Microbiol.">
        <title>Bradyrhizobium ottawaense sp. nov., a symbiotic nitrogen fixing bacterium from root nodules of soybeans in Canada.</title>
        <authorList>
            <person name="Yu X."/>
            <person name="Cloutier S."/>
            <person name="Tambong J.T."/>
            <person name="Bromfield E.S."/>
        </authorList>
    </citation>
    <scope>NUCLEOTIDE SEQUENCE [LARGE SCALE GENOMIC DNA]</scope>
    <source>
        <strain evidence="1 2">OO99</strain>
    </source>
</reference>
<dbReference type="RefSeq" id="WP_038949252.1">
    <property type="nucleotide sequence ID" value="NZ_CP029425.2"/>
</dbReference>
<name>A0A2U8P5C5_9BRAD</name>
<sequence length="168" mass="18968">MEQQLLGAARLFASHYQIVVCDDPRRPLGADENWNDEKAKRGFAGAPTFRMINTEADLNDHWVELVAASRPPSFDEWQRITCVHFRSESGRVHVMSVIDNEPAYSAGVEPGDYSIYAAAQNLGIDQLSLGESTNLADVEFAQRKDVEWYRLFLVPGKPEFEGRLVDRP</sequence>
<dbReference type="EMBL" id="CP029425">
    <property type="protein sequence ID" value="AWL92913.1"/>
    <property type="molecule type" value="Genomic_DNA"/>
</dbReference>
<proteinExistence type="predicted"/>
<dbReference type="Proteomes" id="UP000215703">
    <property type="component" value="Chromosome"/>
</dbReference>
<dbReference type="InterPro" id="IPR038691">
    <property type="entry name" value="ComJ_sf"/>
</dbReference>
<dbReference type="KEGG" id="bot:CIT37_12330"/>
<dbReference type="GeneID" id="92963412"/>
<protein>
    <submittedName>
        <fullName evidence="1">Uncharacterized protein</fullName>
    </submittedName>
</protein>
<evidence type="ECO:0000313" key="2">
    <source>
        <dbReference type="Proteomes" id="UP000215703"/>
    </source>
</evidence>
<dbReference type="AlphaFoldDB" id="A0A2U8P5C5"/>
<gene>
    <name evidence="1" type="ORF">CIT37_12330</name>
</gene>
<accession>A0A2U8P5C5</accession>
<reference evidence="1 2" key="2">
    <citation type="journal article" date="2017" name="Syst. Appl. Microbiol.">
        <title>Soybeans inoculated with root zone soils of Canadian native legumes harbour diverse and novel Bradyrhizobium spp. that possess agricultural potential.</title>
        <authorList>
            <person name="Bromfield E.S.P."/>
            <person name="Cloutier S."/>
            <person name="Tambong J.T."/>
            <person name="Tran Thi T.V."/>
        </authorList>
    </citation>
    <scope>NUCLEOTIDE SEQUENCE [LARGE SCALE GENOMIC DNA]</scope>
    <source>
        <strain evidence="1 2">OO99</strain>
    </source>
</reference>
<dbReference type="Gene3D" id="2.60.34.30">
    <property type="entry name" value="Competence, DNA-entry nuclease inhibitor, ComJ"/>
    <property type="match status" value="1"/>
</dbReference>
<organism evidence="1 2">
    <name type="scientific">Bradyrhizobium ottawaense</name>
    <dbReference type="NCBI Taxonomy" id="931866"/>
    <lineage>
        <taxon>Bacteria</taxon>
        <taxon>Pseudomonadati</taxon>
        <taxon>Pseudomonadota</taxon>
        <taxon>Alphaproteobacteria</taxon>
        <taxon>Hyphomicrobiales</taxon>
        <taxon>Nitrobacteraceae</taxon>
        <taxon>Bradyrhizobium</taxon>
    </lineage>
</organism>